<dbReference type="RefSeq" id="XP_025429311.1">
    <property type="nucleotide sequence ID" value="XM_025575471.1"/>
</dbReference>
<dbReference type="Proteomes" id="UP000248349">
    <property type="component" value="Unassembled WGS sequence"/>
</dbReference>
<dbReference type="OrthoDB" id="5341924at2759"/>
<reference evidence="1 2" key="1">
    <citation type="submission" date="2016-12" db="EMBL/GenBank/DDBJ databases">
        <title>The genomes of Aspergillus section Nigri reveals drivers in fungal speciation.</title>
        <authorList>
            <consortium name="DOE Joint Genome Institute"/>
            <person name="Vesth T.C."/>
            <person name="Nybo J."/>
            <person name="Theobald S."/>
            <person name="Brandl J."/>
            <person name="Frisvad J.C."/>
            <person name="Nielsen K.F."/>
            <person name="Lyhne E.K."/>
            <person name="Kogle M.E."/>
            <person name="Kuo A."/>
            <person name="Riley R."/>
            <person name="Clum A."/>
            <person name="Nolan M."/>
            <person name="Lipzen A."/>
            <person name="Salamov A."/>
            <person name="Henrissat B."/>
            <person name="Wiebenga A."/>
            <person name="De Vries R.P."/>
            <person name="Grigoriev I.V."/>
            <person name="Mortensen U.H."/>
            <person name="Andersen M.R."/>
            <person name="Baker S.E."/>
        </authorList>
    </citation>
    <scope>NUCLEOTIDE SEQUENCE [LARGE SCALE GENOMIC DNA]</scope>
    <source>
        <strain evidence="1 2">JOP 1030-1</strain>
    </source>
</reference>
<evidence type="ECO:0000313" key="1">
    <source>
        <dbReference type="EMBL" id="PYH43329.1"/>
    </source>
</evidence>
<protein>
    <submittedName>
        <fullName evidence="1">Uncharacterized protein</fullName>
    </submittedName>
</protein>
<name>A0A318Z860_9EURO</name>
<dbReference type="STRING" id="1450539.A0A318Z860"/>
<evidence type="ECO:0000313" key="2">
    <source>
        <dbReference type="Proteomes" id="UP000248349"/>
    </source>
</evidence>
<dbReference type="EMBL" id="KZ821244">
    <property type="protein sequence ID" value="PYH43329.1"/>
    <property type="molecule type" value="Genomic_DNA"/>
</dbReference>
<sequence length="1139" mass="128170">MKRCLSSARPLRLRHGFPRIDCSPLIGFPGGNHGYLPYGLRWATFAAVDKRRQKRDGGFSSIKLDISYGFLRFQALRQKQLPRGTDEELKESEFWVSMLEKHLPPRLRRAYNEEENEEQDSWDDTPSLNRITFAAAVDASNTLYRARKHGHLDLLTHLGFRLNNWAAVDFILGRLLDASEVIEEYEKHSRPITGVHWALDPDVTLDELSSRTVNFAPTATPALGPNVSKKSIPISLDQSTSRPLIAQLRGELMAQVWQTLGSLVLEAADAAPNDAKLAMSIVQCTLARLHTSGAISDKVYEFIPPSEFQTTYRPPGMSLLRSAIMEALTDAAWAKYEADMANKAAAAGQESPFISVKPNIRELGPSIWIELILWCCVEHGFIEEGVGLIQRMQAQKAGLPWSVNNWKEEHLLDKPTRKTDIDVDSIWHRPHHTLRDHNDVGKNTFDGLGPRIISEEVAWALLDNLPNPTYTGTGLHGLMPSNLMSCLNTLKFVLRRQSEGPLHLTNSRSNSFLVRLLESGGYNPRLDPRTLADILRTASRLGSLWDLSYTQYLDTERLNQLSQRTFYDQSLAAFGLFEYLIRYFSSLHLSREAWSLYTWLQNFIDTSRRQLMDEFAASPSTASHTPAAESAGDSLQPSLPSLPHLSNLTLTGLLELLTDTQAYKSGALLVSAADIDRPIIPKSLYGDPSIATTILRFAADTKNEALADLVVGSLQHPLSIGTIRALINYRIVLGQWKSVVLMLEYLRDHRLKSWGYSNVTTLVAQIIRIEHEVATLREKQDPHVDDEIARLSDSLKEAISILQRLFTGEFNISERSVASENVFRLGQPEYQARVLYSLHRLVLSLDISPALQTIAKLTEPHLQFKATPRSLIPYIPSTAFQKVLAAVVDTKDSTAGVKLYQKLCLDSVPSNVERMQAGGVPLMYLHSELVYERGDPFSKPASFREKQAKCVVPSLNTIRIILLSAMKEYLAMLGISTNADNDRTGTGVFRPPSYLEKLLIGMQENGTIGHAFDGPVRTTLRRREWNSTPPPQESRSGYTLHPQLPPNIMPRFSCKFAPKDIVLNFCIVRYLRLGGDPDMINHETGGYLQRHWDTIQRDLKALRPPIKLRRVIDQDTQVESLVIDEPRQKLGGLRQRRRS</sequence>
<accession>A0A318Z860</accession>
<organism evidence="1 2">
    <name type="scientific">Aspergillus saccharolyticus JOP 1030-1</name>
    <dbReference type="NCBI Taxonomy" id="1450539"/>
    <lineage>
        <taxon>Eukaryota</taxon>
        <taxon>Fungi</taxon>
        <taxon>Dikarya</taxon>
        <taxon>Ascomycota</taxon>
        <taxon>Pezizomycotina</taxon>
        <taxon>Eurotiomycetes</taxon>
        <taxon>Eurotiomycetidae</taxon>
        <taxon>Eurotiales</taxon>
        <taxon>Aspergillaceae</taxon>
        <taxon>Aspergillus</taxon>
        <taxon>Aspergillus subgen. Circumdati</taxon>
    </lineage>
</organism>
<proteinExistence type="predicted"/>
<dbReference type="GeneID" id="37076699"/>
<keyword evidence="2" id="KW-1185">Reference proteome</keyword>
<dbReference type="AlphaFoldDB" id="A0A318Z860"/>
<gene>
    <name evidence="1" type="ORF">BP01DRAFT_358586</name>
</gene>